<feature type="non-terminal residue" evidence="1">
    <location>
        <position position="548"/>
    </location>
</feature>
<gene>
    <name evidence="1" type="ORF">QFC19_006264</name>
</gene>
<reference evidence="1" key="1">
    <citation type="submission" date="2023-04" db="EMBL/GenBank/DDBJ databases">
        <title>Draft Genome sequencing of Naganishia species isolated from polar environments using Oxford Nanopore Technology.</title>
        <authorList>
            <person name="Leo P."/>
            <person name="Venkateswaran K."/>
        </authorList>
    </citation>
    <scope>NUCLEOTIDE SEQUENCE</scope>
    <source>
        <strain evidence="1">MNA-CCFEE 5261</strain>
    </source>
</reference>
<keyword evidence="2" id="KW-1185">Reference proteome</keyword>
<comment type="caution">
    <text evidence="1">The sequence shown here is derived from an EMBL/GenBank/DDBJ whole genome shotgun (WGS) entry which is preliminary data.</text>
</comment>
<evidence type="ECO:0000313" key="2">
    <source>
        <dbReference type="Proteomes" id="UP001241377"/>
    </source>
</evidence>
<proteinExistence type="predicted"/>
<name>A0ACC2VIM8_9TREE</name>
<dbReference type="EMBL" id="JASBWR010000074">
    <property type="protein sequence ID" value="KAJ9098787.1"/>
    <property type="molecule type" value="Genomic_DNA"/>
</dbReference>
<sequence length="548" mass="59978">MPRSLQYHPVSRLGALSLCLLQVSTTLFQPANAQKANSFVVVGESGASAQQLFLSNSGKKVYIIDKAENNPAQVNGHPAWATEYDLATNTYRAMDILTNSFCAGGTVLGNGTWLNVGGNNPVGYGGVQVDSCTGPFENCDGGKALRILDTCDDDSCNWLDDPKLYMTTRRWYPTLETLEDGSAIILGGCLWGGYVNSPNQDNPTFEYWPPKGIPTELNILVDSMPVSLFPLTWLLPSGNLFIQAEFKAEIFDYKSNTEYFINDIPDAVRVYPASAATGVFPMTPANNWTTTILFCGGTNLKSDQWVTNWPIAAYAASTSCVRISPDVDITWYYDDALDTGRTMGQFINLPDGRLFMVNGGHKGTAGYGNESWAIGQSYADEPLTQAWYFDPTAKSGSRWSKAGVSDVYRLYHSSATLLLDGSVFVSGSNPNADYTDKANSPTATYLTEYKVEIFYPDYYDQTRPAPSGFPTQIKYGGAYWNMTLSKQDLAGDPMNILKTKAVIIRTGFSTHSMNMGQRHVELKTAFTVNDDGSAVLHVSQLPPNPAIL</sequence>
<evidence type="ECO:0000313" key="1">
    <source>
        <dbReference type="EMBL" id="KAJ9098787.1"/>
    </source>
</evidence>
<accession>A0ACC2VIM8</accession>
<protein>
    <submittedName>
        <fullName evidence="1">Uncharacterized protein</fullName>
    </submittedName>
</protein>
<dbReference type="Proteomes" id="UP001241377">
    <property type="component" value="Unassembled WGS sequence"/>
</dbReference>
<organism evidence="1 2">
    <name type="scientific">Naganishia cerealis</name>
    <dbReference type="NCBI Taxonomy" id="610337"/>
    <lineage>
        <taxon>Eukaryota</taxon>
        <taxon>Fungi</taxon>
        <taxon>Dikarya</taxon>
        <taxon>Basidiomycota</taxon>
        <taxon>Agaricomycotina</taxon>
        <taxon>Tremellomycetes</taxon>
        <taxon>Filobasidiales</taxon>
        <taxon>Filobasidiaceae</taxon>
        <taxon>Naganishia</taxon>
    </lineage>
</organism>